<dbReference type="PROSITE" id="PS51767">
    <property type="entry name" value="PEPTIDASE_A1"/>
    <property type="match status" value="1"/>
</dbReference>
<comment type="similarity">
    <text evidence="1 7">Belongs to the peptidase A1 family.</text>
</comment>
<keyword evidence="6" id="KW-1015">Disulfide bond</keyword>
<feature type="disulfide bond" evidence="6">
    <location>
        <begin position="304"/>
        <end position="349"/>
    </location>
</feature>
<evidence type="ECO:0000256" key="1">
    <source>
        <dbReference type="ARBA" id="ARBA00007447"/>
    </source>
</evidence>
<feature type="active site" evidence="5">
    <location>
        <position position="267"/>
    </location>
</feature>
<proteinExistence type="inferred from homology"/>
<keyword evidence="10" id="KW-1185">Reference proteome</keyword>
<dbReference type="FunFam" id="2.40.70.10:FF:000115">
    <property type="entry name" value="Lysosomal aspartic protease"/>
    <property type="match status" value="1"/>
</dbReference>
<dbReference type="PROSITE" id="PS00141">
    <property type="entry name" value="ASP_PROTEASE"/>
    <property type="match status" value="1"/>
</dbReference>
<evidence type="ECO:0000313" key="9">
    <source>
        <dbReference type="EMBL" id="KAK9827707.1"/>
    </source>
</evidence>
<sequence length="402" mass="42245">MAAIALALASNTYGAVTSVELHRKNAKLDHVATRSDRNVVYYGVFNLGTPGHEFTGCFDTGSSDTWVPSVTCLGPSCLTHDRFNQLDSSSFRMTATTGRARHVDNSFGGTAFGPFSITYGTGQVVGTVASDTLSVGSPPITVNNQGFGLVFHASTDFLGVSCDGLFGLGFPSLSNLKTVPVFFNMIDSGFLDAPMFGMYLNPFPTAEPAGEIMFGGVNRTFFAGDLFEVPVVVKSYWVVGLAGLQVAGGTAGAGEQFPSSAKQVILDSGTSALLVSKTDADSIHKRIPGITKTLAGLWMVDGGCANVHKLPSVGFNLGTADAPKYFDIPPILWTKPIAGETTGDMSGDCISLIFPGTSDAEMILGAPFLRAWYTAYHYDPITKAAKVGLAKPLTLDALIAST</sequence>
<dbReference type="PANTHER" id="PTHR47966">
    <property type="entry name" value="BETA-SITE APP-CLEAVING ENZYME, ISOFORM A-RELATED"/>
    <property type="match status" value="1"/>
</dbReference>
<dbReference type="GO" id="GO:0004190">
    <property type="term" value="F:aspartic-type endopeptidase activity"/>
    <property type="evidence" value="ECO:0007669"/>
    <property type="project" value="UniProtKB-KW"/>
</dbReference>
<feature type="domain" description="Peptidase A1" evidence="8">
    <location>
        <begin position="41"/>
        <end position="390"/>
    </location>
</feature>
<evidence type="ECO:0000256" key="4">
    <source>
        <dbReference type="ARBA" id="ARBA00022801"/>
    </source>
</evidence>
<keyword evidence="4 7" id="KW-0378">Hydrolase</keyword>
<dbReference type="EMBL" id="JALJOU010000055">
    <property type="protein sequence ID" value="KAK9827707.1"/>
    <property type="molecule type" value="Genomic_DNA"/>
</dbReference>
<evidence type="ECO:0000259" key="8">
    <source>
        <dbReference type="PROSITE" id="PS51767"/>
    </source>
</evidence>
<dbReference type="InterPro" id="IPR034164">
    <property type="entry name" value="Pepsin-like_dom"/>
</dbReference>
<dbReference type="InterPro" id="IPR001969">
    <property type="entry name" value="Aspartic_peptidase_AS"/>
</dbReference>
<name>A0AAW1R1W5_9CHLO</name>
<dbReference type="InterPro" id="IPR021109">
    <property type="entry name" value="Peptidase_aspartic_dom_sf"/>
</dbReference>
<protein>
    <recommendedName>
        <fullName evidence="8">Peptidase A1 domain-containing protein</fullName>
    </recommendedName>
</protein>
<evidence type="ECO:0000256" key="7">
    <source>
        <dbReference type="RuleBase" id="RU000454"/>
    </source>
</evidence>
<dbReference type="InterPro" id="IPR001461">
    <property type="entry name" value="Aspartic_peptidase_A1"/>
</dbReference>
<dbReference type="Gene3D" id="2.40.70.10">
    <property type="entry name" value="Acid Proteases"/>
    <property type="match status" value="2"/>
</dbReference>
<keyword evidence="2 7" id="KW-0645">Protease</keyword>
<dbReference type="InterPro" id="IPR033121">
    <property type="entry name" value="PEPTIDASE_A1"/>
</dbReference>
<dbReference type="Proteomes" id="UP001445335">
    <property type="component" value="Unassembled WGS sequence"/>
</dbReference>
<reference evidence="9 10" key="1">
    <citation type="journal article" date="2024" name="Nat. Commun.">
        <title>Phylogenomics reveals the evolutionary origins of lichenization in chlorophyte algae.</title>
        <authorList>
            <person name="Puginier C."/>
            <person name="Libourel C."/>
            <person name="Otte J."/>
            <person name="Skaloud P."/>
            <person name="Haon M."/>
            <person name="Grisel S."/>
            <person name="Petersen M."/>
            <person name="Berrin J.G."/>
            <person name="Delaux P.M."/>
            <person name="Dal Grande F."/>
            <person name="Keller J."/>
        </authorList>
    </citation>
    <scope>NUCLEOTIDE SEQUENCE [LARGE SCALE GENOMIC DNA]</scope>
    <source>
        <strain evidence="9 10">SAG 245.80</strain>
    </source>
</reference>
<dbReference type="Pfam" id="PF00026">
    <property type="entry name" value="Asp"/>
    <property type="match status" value="1"/>
</dbReference>
<dbReference type="SUPFAM" id="SSF50630">
    <property type="entry name" value="Acid proteases"/>
    <property type="match status" value="1"/>
</dbReference>
<organism evidence="9 10">
    <name type="scientific">Elliptochloris bilobata</name>
    <dbReference type="NCBI Taxonomy" id="381761"/>
    <lineage>
        <taxon>Eukaryota</taxon>
        <taxon>Viridiplantae</taxon>
        <taxon>Chlorophyta</taxon>
        <taxon>core chlorophytes</taxon>
        <taxon>Trebouxiophyceae</taxon>
        <taxon>Trebouxiophyceae incertae sedis</taxon>
        <taxon>Elliptochloris clade</taxon>
        <taxon>Elliptochloris</taxon>
    </lineage>
</organism>
<comment type="caution">
    <text evidence="9">The sequence shown here is derived from an EMBL/GenBank/DDBJ whole genome shotgun (WGS) entry which is preliminary data.</text>
</comment>
<dbReference type="PRINTS" id="PR00792">
    <property type="entry name" value="PEPSIN"/>
</dbReference>
<dbReference type="GO" id="GO:0006508">
    <property type="term" value="P:proteolysis"/>
    <property type="evidence" value="ECO:0007669"/>
    <property type="project" value="UniProtKB-KW"/>
</dbReference>
<feature type="disulfide bond" evidence="6">
    <location>
        <begin position="72"/>
        <end position="77"/>
    </location>
</feature>
<evidence type="ECO:0000313" key="10">
    <source>
        <dbReference type="Proteomes" id="UP001445335"/>
    </source>
</evidence>
<evidence type="ECO:0000256" key="5">
    <source>
        <dbReference type="PIRSR" id="PIRSR601461-1"/>
    </source>
</evidence>
<accession>A0AAW1R1W5</accession>
<dbReference type="PANTHER" id="PTHR47966:SF51">
    <property type="entry name" value="BETA-SITE APP-CLEAVING ENZYME, ISOFORM A-RELATED"/>
    <property type="match status" value="1"/>
</dbReference>
<keyword evidence="3 7" id="KW-0064">Aspartyl protease</keyword>
<feature type="active site" evidence="5">
    <location>
        <position position="59"/>
    </location>
</feature>
<dbReference type="CDD" id="cd05471">
    <property type="entry name" value="pepsin_like"/>
    <property type="match status" value="1"/>
</dbReference>
<evidence type="ECO:0000256" key="6">
    <source>
        <dbReference type="PIRSR" id="PIRSR601461-2"/>
    </source>
</evidence>
<evidence type="ECO:0000256" key="3">
    <source>
        <dbReference type="ARBA" id="ARBA00022750"/>
    </source>
</evidence>
<gene>
    <name evidence="9" type="ORF">WJX81_003177</name>
</gene>
<dbReference type="AlphaFoldDB" id="A0AAW1R1W5"/>
<evidence type="ECO:0000256" key="2">
    <source>
        <dbReference type="ARBA" id="ARBA00022670"/>
    </source>
</evidence>